<evidence type="ECO:0000256" key="3">
    <source>
        <dbReference type="PIRSR" id="PIRSR605511-2"/>
    </source>
</evidence>
<sequence>MRAQRLTDTISYHGEGPVWWPAAGRLRFVDMLHGAVIEIDDDGAHRRLAVPSRVASVIRPRVGGGAVVATERGVALGREEDLSDLVEAVELYSDPTIRTNEGGCDLDGRLWIGTMSWDRVAGAAKVYRWDGPGTEPVVAWGGATTANGLGFSPDGTRAYWVDTPTRTITLLDYDAEAGLINPRPWVTIEEGVGKPDGLTVDAEGGVWVALHRGGAVRRYDAEGRVSEVVEVGVSKTTACTFGGAGLDRLFITTSREGLPDDVEPASGSVYVAEVGVKGLPPLAFAG</sequence>
<keyword evidence="6" id="KW-1185">Reference proteome</keyword>
<dbReference type="RefSeq" id="WP_166857548.1">
    <property type="nucleotide sequence ID" value="NZ_CP063989.1"/>
</dbReference>
<dbReference type="KEGG" id="arep:ID810_00330"/>
<dbReference type="InterPro" id="IPR005511">
    <property type="entry name" value="SMP-30"/>
</dbReference>
<dbReference type="Pfam" id="PF08450">
    <property type="entry name" value="SGL"/>
    <property type="match status" value="1"/>
</dbReference>
<dbReference type="InterPro" id="IPR011042">
    <property type="entry name" value="6-blade_b-propeller_TolB-like"/>
</dbReference>
<evidence type="ECO:0000313" key="6">
    <source>
        <dbReference type="Proteomes" id="UP000594637"/>
    </source>
</evidence>
<feature type="active site" description="Proton donor/acceptor" evidence="2">
    <location>
        <position position="196"/>
    </location>
</feature>
<feature type="binding site" evidence="3">
    <location>
        <position position="196"/>
    </location>
    <ligand>
        <name>a divalent metal cation</name>
        <dbReference type="ChEBI" id="CHEBI:60240"/>
    </ligand>
</feature>
<dbReference type="InterPro" id="IPR013658">
    <property type="entry name" value="SGL"/>
</dbReference>
<dbReference type="GO" id="GO:0019853">
    <property type="term" value="P:L-ascorbic acid biosynthetic process"/>
    <property type="evidence" value="ECO:0007669"/>
    <property type="project" value="TreeGrafter"/>
</dbReference>
<evidence type="ECO:0000313" key="5">
    <source>
        <dbReference type="EMBL" id="QPL05490.1"/>
    </source>
</evidence>
<organism evidence="5 6">
    <name type="scientific">Actinomyces respiraculi</name>
    <dbReference type="NCBI Taxonomy" id="2744574"/>
    <lineage>
        <taxon>Bacteria</taxon>
        <taxon>Bacillati</taxon>
        <taxon>Actinomycetota</taxon>
        <taxon>Actinomycetes</taxon>
        <taxon>Actinomycetales</taxon>
        <taxon>Actinomycetaceae</taxon>
        <taxon>Actinomyces</taxon>
    </lineage>
</organism>
<feature type="domain" description="SMP-30/Gluconolactonase/LRE-like region" evidence="4">
    <location>
        <begin position="14"/>
        <end position="254"/>
    </location>
</feature>
<dbReference type="PANTHER" id="PTHR10907:SF47">
    <property type="entry name" value="REGUCALCIN"/>
    <property type="match status" value="1"/>
</dbReference>
<feature type="binding site" evidence="3">
    <location>
        <position position="147"/>
    </location>
    <ligand>
        <name>a divalent metal cation</name>
        <dbReference type="ChEBI" id="CHEBI:60240"/>
    </ligand>
</feature>
<protein>
    <submittedName>
        <fullName evidence="5">SMP-30/gluconolactonase/LRE family protein</fullName>
    </submittedName>
</protein>
<reference evidence="5 6" key="1">
    <citation type="submission" date="2020-11" db="EMBL/GenBank/DDBJ databases">
        <title>Actinomyces sp. ZJ750.</title>
        <authorList>
            <person name="Zhou J."/>
        </authorList>
    </citation>
    <scope>NUCLEOTIDE SEQUENCE [LARGE SCALE GENOMIC DNA]</scope>
    <source>
        <strain evidence="5 6">ZJ750</strain>
    </source>
</reference>
<comment type="similarity">
    <text evidence="1">Belongs to the SMP-30/CGR1 family.</text>
</comment>
<proteinExistence type="inferred from homology"/>
<evidence type="ECO:0000256" key="2">
    <source>
        <dbReference type="PIRSR" id="PIRSR605511-1"/>
    </source>
</evidence>
<feature type="binding site" evidence="3">
    <location>
        <position position="15"/>
    </location>
    <ligand>
        <name>a divalent metal cation</name>
        <dbReference type="ChEBI" id="CHEBI:60240"/>
    </ligand>
</feature>
<gene>
    <name evidence="5" type="ORF">ID810_00330</name>
</gene>
<feature type="binding site" evidence="3">
    <location>
        <position position="98"/>
    </location>
    <ligand>
        <name>substrate</name>
    </ligand>
</feature>
<evidence type="ECO:0000256" key="1">
    <source>
        <dbReference type="ARBA" id="ARBA00008853"/>
    </source>
</evidence>
<dbReference type="AlphaFoldDB" id="A0A7T0LKR2"/>
<keyword evidence="3" id="KW-0479">Metal-binding</keyword>
<dbReference type="PRINTS" id="PR01790">
    <property type="entry name" value="SMP30FAMILY"/>
</dbReference>
<dbReference type="GO" id="GO:0004341">
    <property type="term" value="F:gluconolactonase activity"/>
    <property type="evidence" value="ECO:0007669"/>
    <property type="project" value="TreeGrafter"/>
</dbReference>
<dbReference type="Gene3D" id="2.120.10.30">
    <property type="entry name" value="TolB, C-terminal domain"/>
    <property type="match status" value="1"/>
</dbReference>
<dbReference type="EMBL" id="CP063989">
    <property type="protein sequence ID" value="QPL05490.1"/>
    <property type="molecule type" value="Genomic_DNA"/>
</dbReference>
<accession>A0A7T0LKR2</accession>
<dbReference type="SUPFAM" id="SSF63829">
    <property type="entry name" value="Calcium-dependent phosphotriesterase"/>
    <property type="match status" value="1"/>
</dbReference>
<feature type="binding site" evidence="3">
    <location>
        <position position="118"/>
    </location>
    <ligand>
        <name>substrate</name>
    </ligand>
</feature>
<dbReference type="Proteomes" id="UP000594637">
    <property type="component" value="Chromosome"/>
</dbReference>
<feature type="binding site" evidence="3">
    <location>
        <position position="100"/>
    </location>
    <ligand>
        <name>substrate</name>
    </ligand>
</feature>
<keyword evidence="3" id="KW-0862">Zinc</keyword>
<dbReference type="PANTHER" id="PTHR10907">
    <property type="entry name" value="REGUCALCIN"/>
    <property type="match status" value="1"/>
</dbReference>
<dbReference type="GO" id="GO:0005509">
    <property type="term" value="F:calcium ion binding"/>
    <property type="evidence" value="ECO:0007669"/>
    <property type="project" value="TreeGrafter"/>
</dbReference>
<evidence type="ECO:0000259" key="4">
    <source>
        <dbReference type="Pfam" id="PF08450"/>
    </source>
</evidence>
<comment type="cofactor">
    <cofactor evidence="3">
        <name>Zn(2+)</name>
        <dbReference type="ChEBI" id="CHEBI:29105"/>
    </cofactor>
    <text evidence="3">Binds 1 divalent metal cation per subunit.</text>
</comment>
<name>A0A7T0LKR2_9ACTO</name>